<dbReference type="InterPro" id="IPR036737">
    <property type="entry name" value="OmpA-like_sf"/>
</dbReference>
<evidence type="ECO:0000256" key="3">
    <source>
        <dbReference type="ARBA" id="ARBA00023237"/>
    </source>
</evidence>
<dbReference type="InterPro" id="IPR006664">
    <property type="entry name" value="OMP_bac"/>
</dbReference>
<dbReference type="InterPro" id="IPR006665">
    <property type="entry name" value="OmpA-like"/>
</dbReference>
<evidence type="ECO:0000256" key="2">
    <source>
        <dbReference type="ARBA" id="ARBA00023136"/>
    </source>
</evidence>
<dbReference type="PANTHER" id="PTHR30329:SF21">
    <property type="entry name" value="LIPOPROTEIN YIAD-RELATED"/>
    <property type="match status" value="1"/>
</dbReference>
<dbReference type="Gene3D" id="3.30.1330.60">
    <property type="entry name" value="OmpA-like domain"/>
    <property type="match status" value="1"/>
</dbReference>
<dbReference type="PROSITE" id="PS51123">
    <property type="entry name" value="OMPA_2"/>
    <property type="match status" value="1"/>
</dbReference>
<keyword evidence="2" id="KW-0472">Membrane</keyword>
<comment type="subcellular location">
    <subcellularLocation>
        <location evidence="1">Cell outer membrane</location>
    </subcellularLocation>
</comment>
<dbReference type="Gene3D" id="3.40.1520.20">
    <property type="match status" value="1"/>
</dbReference>
<keyword evidence="3" id="KW-0998">Cell outer membrane</keyword>
<dbReference type="GO" id="GO:0009279">
    <property type="term" value="C:cell outer membrane"/>
    <property type="evidence" value="ECO:0007669"/>
    <property type="project" value="UniProtKB-SubCell"/>
</dbReference>
<accession>A0A6J7ERJ9</accession>
<dbReference type="Pfam" id="PF00691">
    <property type="entry name" value="OmpA"/>
    <property type="match status" value="1"/>
</dbReference>
<dbReference type="SUPFAM" id="SSF103088">
    <property type="entry name" value="OmpA-like"/>
    <property type="match status" value="1"/>
</dbReference>
<evidence type="ECO:0000259" key="4">
    <source>
        <dbReference type="PROSITE" id="PS51123"/>
    </source>
</evidence>
<sequence length="376" mass="39011">MNHANSAADAVHSRYRRLVMLAAGALLVVFVGGLVWAIPSIENDLTSKVSARLAGQGITGVAVRFSGQDAVLRCVVVLDDPDMVKRQAQAVNGVRTVTLDPVCTGRVASEAPIGGGSVAPTDTTAAPPPNDLRATITLIDGAFTLAGTVASAEQVQALVAAAGQAVDPQFITSNIVVQPGISIDPAVLERVATLVSSMPANLMSGELTFDGTTLRLTGTYPDEASRDNLTRLGADAGATLALQPRPTATPADALVLQRDLNAYVTANPIQFDSNQATLAPEASVVLDHIAEMAKQFAGTTIEVQGHTDNTGDPVRNLWLSTTRADAVVAALIARGVPAGQLVGSGYGVTRPKVPNTSRANRAINRRVEFVVTVSRS</sequence>
<dbReference type="PRINTS" id="PR01021">
    <property type="entry name" value="OMPADOMAIN"/>
</dbReference>
<dbReference type="PANTHER" id="PTHR30329">
    <property type="entry name" value="STATOR ELEMENT OF FLAGELLAR MOTOR COMPLEX"/>
    <property type="match status" value="1"/>
</dbReference>
<dbReference type="AlphaFoldDB" id="A0A6J7ERJ9"/>
<evidence type="ECO:0000313" key="5">
    <source>
        <dbReference type="EMBL" id="CAB4882729.1"/>
    </source>
</evidence>
<proteinExistence type="predicted"/>
<gene>
    <name evidence="5" type="ORF">UFOPK3376_01709</name>
</gene>
<name>A0A6J7ERJ9_9ZZZZ</name>
<dbReference type="EMBL" id="CAFBLP010000041">
    <property type="protein sequence ID" value="CAB4882729.1"/>
    <property type="molecule type" value="Genomic_DNA"/>
</dbReference>
<reference evidence="5" key="1">
    <citation type="submission" date="2020-05" db="EMBL/GenBank/DDBJ databases">
        <authorList>
            <person name="Chiriac C."/>
            <person name="Salcher M."/>
            <person name="Ghai R."/>
            <person name="Kavagutti S V."/>
        </authorList>
    </citation>
    <scope>NUCLEOTIDE SEQUENCE</scope>
</reference>
<feature type="domain" description="OmpA-like" evidence="4">
    <location>
        <begin position="258"/>
        <end position="375"/>
    </location>
</feature>
<dbReference type="InterPro" id="IPR050330">
    <property type="entry name" value="Bact_OuterMem_StrucFunc"/>
</dbReference>
<protein>
    <submittedName>
        <fullName evidence="5">Unannotated protein</fullName>
    </submittedName>
</protein>
<organism evidence="5">
    <name type="scientific">freshwater metagenome</name>
    <dbReference type="NCBI Taxonomy" id="449393"/>
    <lineage>
        <taxon>unclassified sequences</taxon>
        <taxon>metagenomes</taxon>
        <taxon>ecological metagenomes</taxon>
    </lineage>
</organism>
<dbReference type="CDD" id="cd07185">
    <property type="entry name" value="OmpA_C-like"/>
    <property type="match status" value="1"/>
</dbReference>
<evidence type="ECO:0000256" key="1">
    <source>
        <dbReference type="ARBA" id="ARBA00004442"/>
    </source>
</evidence>